<gene>
    <name evidence="2" type="primary">Acey_s0454.g1738</name>
    <name evidence="2" type="ORF">Y032_0454g1738</name>
</gene>
<proteinExistence type="predicted"/>
<dbReference type="Proteomes" id="UP000024635">
    <property type="component" value="Unassembled WGS sequence"/>
</dbReference>
<sequence>MNYIPNFCTIVSFFPFSLARACQISRAINTRCMHASNENAMRPVSVISCGCNMSGYHTSWLIIHGDSMLSPSSSIL</sequence>
<protein>
    <recommendedName>
        <fullName evidence="4">Secreted protein</fullName>
    </recommendedName>
</protein>
<reference evidence="3" key="1">
    <citation type="journal article" date="2015" name="Nat. Genet.">
        <title>The genome and transcriptome of the zoonotic hookworm Ancylostoma ceylanicum identify infection-specific gene families.</title>
        <authorList>
            <person name="Schwarz E.M."/>
            <person name="Hu Y."/>
            <person name="Antoshechkin I."/>
            <person name="Miller M.M."/>
            <person name="Sternberg P.W."/>
            <person name="Aroian R.V."/>
        </authorList>
    </citation>
    <scope>NUCLEOTIDE SEQUENCE</scope>
    <source>
        <strain evidence="3">HY135</strain>
    </source>
</reference>
<accession>A0A016X093</accession>
<feature type="chain" id="PRO_5001492217" description="Secreted protein" evidence="1">
    <location>
        <begin position="22"/>
        <end position="76"/>
    </location>
</feature>
<organism evidence="2 3">
    <name type="scientific">Ancylostoma ceylanicum</name>
    <dbReference type="NCBI Taxonomy" id="53326"/>
    <lineage>
        <taxon>Eukaryota</taxon>
        <taxon>Metazoa</taxon>
        <taxon>Ecdysozoa</taxon>
        <taxon>Nematoda</taxon>
        <taxon>Chromadorea</taxon>
        <taxon>Rhabditida</taxon>
        <taxon>Rhabditina</taxon>
        <taxon>Rhabditomorpha</taxon>
        <taxon>Strongyloidea</taxon>
        <taxon>Ancylostomatidae</taxon>
        <taxon>Ancylostomatinae</taxon>
        <taxon>Ancylostoma</taxon>
    </lineage>
</organism>
<name>A0A016X093_9BILA</name>
<feature type="signal peptide" evidence="1">
    <location>
        <begin position="1"/>
        <end position="21"/>
    </location>
</feature>
<keyword evidence="1" id="KW-0732">Signal</keyword>
<evidence type="ECO:0000313" key="2">
    <source>
        <dbReference type="EMBL" id="EYC44668.1"/>
    </source>
</evidence>
<comment type="caution">
    <text evidence="2">The sequence shown here is derived from an EMBL/GenBank/DDBJ whole genome shotgun (WGS) entry which is preliminary data.</text>
</comment>
<evidence type="ECO:0008006" key="4">
    <source>
        <dbReference type="Google" id="ProtNLM"/>
    </source>
</evidence>
<dbReference type="EMBL" id="JARK01000054">
    <property type="protein sequence ID" value="EYC44668.1"/>
    <property type="molecule type" value="Genomic_DNA"/>
</dbReference>
<keyword evidence="3" id="KW-1185">Reference proteome</keyword>
<dbReference type="AlphaFoldDB" id="A0A016X093"/>
<evidence type="ECO:0000313" key="3">
    <source>
        <dbReference type="Proteomes" id="UP000024635"/>
    </source>
</evidence>
<evidence type="ECO:0000256" key="1">
    <source>
        <dbReference type="SAM" id="SignalP"/>
    </source>
</evidence>